<sequence>MTGQDIFWLMQPEQVLYSISRTLSHTDNTYRITESFNTIATYEDIDSIHSGKSVSHTVRLAPVTTLSRIDTSQANACEITTQQDSNGYVNLFGRTYSGGRAQQSLSAGAIPHRPSCVMPRMRTQVEHWQNETSDRGAFIVLTCPVIRHLLGKKTGKLKEHAFL</sequence>
<evidence type="ECO:0000313" key="1">
    <source>
        <dbReference type="EMBL" id="KAK1600243.1"/>
    </source>
</evidence>
<organism evidence="1 2">
    <name type="scientific">Colletotrichum navitas</name>
    <dbReference type="NCBI Taxonomy" id="681940"/>
    <lineage>
        <taxon>Eukaryota</taxon>
        <taxon>Fungi</taxon>
        <taxon>Dikarya</taxon>
        <taxon>Ascomycota</taxon>
        <taxon>Pezizomycotina</taxon>
        <taxon>Sordariomycetes</taxon>
        <taxon>Hypocreomycetidae</taxon>
        <taxon>Glomerellales</taxon>
        <taxon>Glomerellaceae</taxon>
        <taxon>Colletotrichum</taxon>
        <taxon>Colletotrichum graminicola species complex</taxon>
    </lineage>
</organism>
<protein>
    <submittedName>
        <fullName evidence="1">Uncharacterized protein</fullName>
    </submittedName>
</protein>
<accession>A0AAD8VCM0</accession>
<dbReference type="Proteomes" id="UP001230504">
    <property type="component" value="Unassembled WGS sequence"/>
</dbReference>
<reference evidence="1" key="1">
    <citation type="submission" date="2021-06" db="EMBL/GenBank/DDBJ databases">
        <title>Comparative genomics, transcriptomics and evolutionary studies reveal genomic signatures of adaptation to plant cell wall in hemibiotrophic fungi.</title>
        <authorList>
            <consortium name="DOE Joint Genome Institute"/>
            <person name="Baroncelli R."/>
            <person name="Diaz J.F."/>
            <person name="Benocci T."/>
            <person name="Peng M."/>
            <person name="Battaglia E."/>
            <person name="Haridas S."/>
            <person name="Andreopoulos W."/>
            <person name="Labutti K."/>
            <person name="Pangilinan J."/>
            <person name="Floch G.L."/>
            <person name="Makela M.R."/>
            <person name="Henrissat B."/>
            <person name="Grigoriev I.V."/>
            <person name="Crouch J.A."/>
            <person name="De Vries R.P."/>
            <person name="Sukno S.A."/>
            <person name="Thon M.R."/>
        </authorList>
    </citation>
    <scope>NUCLEOTIDE SEQUENCE</scope>
    <source>
        <strain evidence="1">CBS 125086</strain>
    </source>
</reference>
<dbReference type="GeneID" id="85435016"/>
<keyword evidence="2" id="KW-1185">Reference proteome</keyword>
<evidence type="ECO:0000313" key="2">
    <source>
        <dbReference type="Proteomes" id="UP001230504"/>
    </source>
</evidence>
<gene>
    <name evidence="1" type="ORF">LY79DRAFT_12032</name>
</gene>
<dbReference type="EMBL" id="JAHLJV010000001">
    <property type="protein sequence ID" value="KAK1600243.1"/>
    <property type="molecule type" value="Genomic_DNA"/>
</dbReference>
<dbReference type="AlphaFoldDB" id="A0AAD8VCM0"/>
<dbReference type="RefSeq" id="XP_060420739.1">
    <property type="nucleotide sequence ID" value="XM_060550776.1"/>
</dbReference>
<proteinExistence type="predicted"/>
<comment type="caution">
    <text evidence="1">The sequence shown here is derived from an EMBL/GenBank/DDBJ whole genome shotgun (WGS) entry which is preliminary data.</text>
</comment>
<name>A0AAD8VCM0_9PEZI</name>